<feature type="transmembrane region" description="Helical" evidence="2">
    <location>
        <begin position="115"/>
        <end position="139"/>
    </location>
</feature>
<feature type="transmembrane region" description="Helical" evidence="2">
    <location>
        <begin position="467"/>
        <end position="487"/>
    </location>
</feature>
<dbReference type="AlphaFoldDB" id="A0A914B3J1"/>
<keyword evidence="2" id="KW-0812">Transmembrane</keyword>
<dbReference type="Proteomes" id="UP000887568">
    <property type="component" value="Unplaced"/>
</dbReference>
<dbReference type="PANTHER" id="PTHR11360:SF284">
    <property type="entry name" value="EG:103B4.3 PROTEIN-RELATED"/>
    <property type="match status" value="1"/>
</dbReference>
<feature type="transmembrane region" description="Helical" evidence="2">
    <location>
        <begin position="178"/>
        <end position="197"/>
    </location>
</feature>
<evidence type="ECO:0000313" key="4">
    <source>
        <dbReference type="EnsemblMetazoa" id="XP_038070875.1"/>
    </source>
</evidence>
<dbReference type="Pfam" id="PF07690">
    <property type="entry name" value="MFS_1"/>
    <property type="match status" value="2"/>
</dbReference>
<dbReference type="PROSITE" id="PS50850">
    <property type="entry name" value="MFS"/>
    <property type="match status" value="1"/>
</dbReference>
<dbReference type="InterPro" id="IPR036259">
    <property type="entry name" value="MFS_trans_sf"/>
</dbReference>
<keyword evidence="2" id="KW-1133">Transmembrane helix</keyword>
<keyword evidence="5" id="KW-1185">Reference proteome</keyword>
<evidence type="ECO:0000256" key="1">
    <source>
        <dbReference type="ARBA" id="ARBA00004141"/>
    </source>
</evidence>
<accession>A0A914B3J1</accession>
<feature type="transmembrane region" description="Helical" evidence="2">
    <location>
        <begin position="400"/>
        <end position="421"/>
    </location>
</feature>
<dbReference type="InterPro" id="IPR011701">
    <property type="entry name" value="MFS"/>
</dbReference>
<sequence length="506" mass="54090">MATGKKASSQPLGLEQTNNRWGVIVVIAAHLNLAIQECGARSCDVFFLSWRDEFDTNAQETAAVQSILASVANFSNLIGGFLNKRFGCKLTGVIGGLLAVTGTFGSVWVRDISQLYVTAAIAGAGIGITVNTAVVAVALNFKKKYKTANSLAYAGCGTGKMAMPPLIQLLLMSYGWRGAMLIISAIAANIVVFATLFRPPRKHVKAEPDINIINISDNLTEETEEDLLNRQLQPVIGNDDVVEMESATDASSGGLDITSSSFVKYTNAEDRKSGGYESLQTGPSEPKPKVSFINKVSSELGLTVFRKSYRYSLLCPLALTASISYFGTPLFIIPRAQSIGVAPSSAALILSMNGVGGLLGRLANGLLISCKLSAEIVCSICAAVAGASLLLLNLDNYICLFVASFLQGFFTGVMFSILIVLIRRYVGCKQFSVCVGFYYFCLGIGSLVGPLFAGWLFDITESYETIFYIQAGVFFVCCIGICLIPVLKRLEPGIGVDSSDKNELAK</sequence>
<dbReference type="InterPro" id="IPR020846">
    <property type="entry name" value="MFS_dom"/>
</dbReference>
<name>A0A914B3J1_PATMI</name>
<dbReference type="OMA" id="NIYLCAY"/>
<evidence type="ECO:0000259" key="3">
    <source>
        <dbReference type="PROSITE" id="PS50850"/>
    </source>
</evidence>
<reference evidence="4" key="1">
    <citation type="submission" date="2022-11" db="UniProtKB">
        <authorList>
            <consortium name="EnsemblMetazoa"/>
        </authorList>
    </citation>
    <scope>IDENTIFICATION</scope>
</reference>
<dbReference type="EnsemblMetazoa" id="XM_038214947.1">
    <property type="protein sequence ID" value="XP_038070875.1"/>
    <property type="gene ID" value="LOC119739842"/>
</dbReference>
<feature type="transmembrane region" description="Helical" evidence="2">
    <location>
        <begin position="151"/>
        <end position="172"/>
    </location>
</feature>
<dbReference type="GO" id="GO:0016020">
    <property type="term" value="C:membrane"/>
    <property type="evidence" value="ECO:0007669"/>
    <property type="project" value="UniProtKB-SubCell"/>
</dbReference>
<organism evidence="4 5">
    <name type="scientific">Patiria miniata</name>
    <name type="common">Bat star</name>
    <name type="synonym">Asterina miniata</name>
    <dbReference type="NCBI Taxonomy" id="46514"/>
    <lineage>
        <taxon>Eukaryota</taxon>
        <taxon>Metazoa</taxon>
        <taxon>Echinodermata</taxon>
        <taxon>Eleutherozoa</taxon>
        <taxon>Asterozoa</taxon>
        <taxon>Asteroidea</taxon>
        <taxon>Valvatacea</taxon>
        <taxon>Valvatida</taxon>
        <taxon>Asterinidae</taxon>
        <taxon>Patiria</taxon>
    </lineage>
</organism>
<dbReference type="OrthoDB" id="6499973at2759"/>
<feature type="transmembrane region" description="Helical" evidence="2">
    <location>
        <begin position="90"/>
        <end position="109"/>
    </location>
</feature>
<dbReference type="GO" id="GO:0008028">
    <property type="term" value="F:monocarboxylic acid transmembrane transporter activity"/>
    <property type="evidence" value="ECO:0007669"/>
    <property type="project" value="TreeGrafter"/>
</dbReference>
<dbReference type="InterPro" id="IPR050327">
    <property type="entry name" value="Proton-linked_MCT"/>
</dbReference>
<dbReference type="GeneID" id="119739842"/>
<feature type="transmembrane region" description="Helical" evidence="2">
    <location>
        <begin position="433"/>
        <end position="455"/>
    </location>
</feature>
<dbReference type="SUPFAM" id="SSF103473">
    <property type="entry name" value="MFS general substrate transporter"/>
    <property type="match status" value="1"/>
</dbReference>
<feature type="transmembrane region" description="Helical" evidence="2">
    <location>
        <begin position="339"/>
        <end position="360"/>
    </location>
</feature>
<feature type="domain" description="Major facilitator superfamily (MFS) profile" evidence="3">
    <location>
        <begin position="23"/>
        <end position="489"/>
    </location>
</feature>
<protein>
    <recommendedName>
        <fullName evidence="3">Major facilitator superfamily (MFS) profile domain-containing protein</fullName>
    </recommendedName>
</protein>
<keyword evidence="2" id="KW-0472">Membrane</keyword>
<dbReference type="Gene3D" id="1.20.1250.20">
    <property type="entry name" value="MFS general substrate transporter like domains"/>
    <property type="match status" value="2"/>
</dbReference>
<feature type="transmembrane region" description="Helical" evidence="2">
    <location>
        <begin position="372"/>
        <end position="394"/>
    </location>
</feature>
<feature type="transmembrane region" description="Helical" evidence="2">
    <location>
        <begin position="311"/>
        <end position="333"/>
    </location>
</feature>
<proteinExistence type="predicted"/>
<dbReference type="PANTHER" id="PTHR11360">
    <property type="entry name" value="MONOCARBOXYLATE TRANSPORTER"/>
    <property type="match status" value="1"/>
</dbReference>
<comment type="subcellular location">
    <subcellularLocation>
        <location evidence="1">Membrane</location>
        <topology evidence="1">Multi-pass membrane protein</topology>
    </subcellularLocation>
</comment>
<dbReference type="RefSeq" id="XP_038070875.1">
    <property type="nucleotide sequence ID" value="XM_038214947.1"/>
</dbReference>
<evidence type="ECO:0000313" key="5">
    <source>
        <dbReference type="Proteomes" id="UP000887568"/>
    </source>
</evidence>
<evidence type="ECO:0000256" key="2">
    <source>
        <dbReference type="SAM" id="Phobius"/>
    </source>
</evidence>